<organism evidence="4 5">
    <name type="scientific">Pseudonocardia ammonioxydans</name>
    <dbReference type="NCBI Taxonomy" id="260086"/>
    <lineage>
        <taxon>Bacteria</taxon>
        <taxon>Bacillati</taxon>
        <taxon>Actinomycetota</taxon>
        <taxon>Actinomycetes</taxon>
        <taxon>Pseudonocardiales</taxon>
        <taxon>Pseudonocardiaceae</taxon>
        <taxon>Pseudonocardia</taxon>
    </lineage>
</organism>
<evidence type="ECO:0000256" key="1">
    <source>
        <dbReference type="SAM" id="MobiDB-lite"/>
    </source>
</evidence>
<keyword evidence="2" id="KW-1133">Transmembrane helix</keyword>
<dbReference type="InterPro" id="IPR036465">
    <property type="entry name" value="vWFA_dom_sf"/>
</dbReference>
<sequence length="651" mass="66734">MISREPRRAGLRALLLVGVAAALMAVPVLVPVPAVAAPQVATSQVPGPDRSGPGPEFAPTMVVLDASGSMTGPDPSGGTKMQAAQQAVHTMIDATPDAAQVGLAVYGTQTGNSEAERDRGCQDVSVLAPPSALDRAALTGAVDAMTPRGYTPIGQALTVAAEQLPAEGPRSIVLVSDGEDTCAPPEPCDVARDLAGQGLDLVVHAVGFGVDDTARAQLSCAAQTTGGTYTDALDGEALSRVLPRITATALRNYEPTGSPIAGAPAVDGAPVAAPGQYLDTLGQKETRYYSVDVPAGATAYVTATVSYPRVPGVGVLDDFNGLNLRTYGEAGEDCNRFEAAQQSRSSDGATLTVATTWAGATEERTGGGSDRCKGPGRYTFGLTWNRVSEGVPARLPVELLVGVEQPVTDPGPVEVLPAPTLAATEAAPAPVAGGGSFATAGVLDGSGSYTDTVRRGEFVFYRVRLDWGRSLAYRVRFAATPGRGLANLSPVRTTLYAPTREEIDTDFASYTGRDTVLPSNDPALTTVGVRYLNREADVRSARSQSLPGWYYIGVQVSPAHEDDGRAAPLPVRIDLTVAGDPEPGPVHATDQDTPFEPAAGTGGGLPAASGTDEPAAGSGTVALGTPVVVAGLVLLVVGAGGLVVLRRRRRG</sequence>
<dbReference type="Pfam" id="PF13519">
    <property type="entry name" value="VWA_2"/>
    <property type="match status" value="1"/>
</dbReference>
<dbReference type="PROSITE" id="PS50234">
    <property type="entry name" value="VWFA"/>
    <property type="match status" value="1"/>
</dbReference>
<protein>
    <submittedName>
        <fullName evidence="4">Ca-activated chloride channel family protein</fullName>
    </submittedName>
</protein>
<gene>
    <name evidence="4" type="ORF">SAMN05216207_1003121</name>
</gene>
<keyword evidence="2" id="KW-0812">Transmembrane</keyword>
<evidence type="ECO:0000256" key="2">
    <source>
        <dbReference type="SAM" id="Phobius"/>
    </source>
</evidence>
<dbReference type="RefSeq" id="WP_177238268.1">
    <property type="nucleotide sequence ID" value="NZ_FOUY01000003.1"/>
</dbReference>
<accession>A0A1I4U0L4</accession>
<feature type="transmembrane region" description="Helical" evidence="2">
    <location>
        <begin position="623"/>
        <end position="645"/>
    </location>
</feature>
<dbReference type="STRING" id="260086.SAMN05216207_1003121"/>
<keyword evidence="5" id="KW-1185">Reference proteome</keyword>
<dbReference type="Proteomes" id="UP000199614">
    <property type="component" value="Unassembled WGS sequence"/>
</dbReference>
<dbReference type="InterPro" id="IPR051266">
    <property type="entry name" value="CLCR"/>
</dbReference>
<proteinExistence type="predicted"/>
<dbReference type="EMBL" id="FOUY01000003">
    <property type="protein sequence ID" value="SFM82574.1"/>
    <property type="molecule type" value="Genomic_DNA"/>
</dbReference>
<feature type="domain" description="VWFA" evidence="3">
    <location>
        <begin position="59"/>
        <end position="245"/>
    </location>
</feature>
<dbReference type="PANTHER" id="PTHR10579:SF43">
    <property type="entry name" value="ZINC FINGER (C3HC4-TYPE RING FINGER) FAMILY PROTEIN"/>
    <property type="match status" value="1"/>
</dbReference>
<evidence type="ECO:0000259" key="3">
    <source>
        <dbReference type="PROSITE" id="PS50234"/>
    </source>
</evidence>
<reference evidence="4 5" key="1">
    <citation type="submission" date="2016-10" db="EMBL/GenBank/DDBJ databases">
        <authorList>
            <person name="de Groot N.N."/>
        </authorList>
    </citation>
    <scope>NUCLEOTIDE SEQUENCE [LARGE SCALE GENOMIC DNA]</scope>
    <source>
        <strain evidence="4 5">CGMCC 4.1877</strain>
    </source>
</reference>
<name>A0A1I4U0L4_PSUAM</name>
<dbReference type="InterPro" id="IPR002035">
    <property type="entry name" value="VWF_A"/>
</dbReference>
<dbReference type="AlphaFoldDB" id="A0A1I4U0L4"/>
<keyword evidence="2" id="KW-0472">Membrane</keyword>
<dbReference type="Gene3D" id="3.40.50.410">
    <property type="entry name" value="von Willebrand factor, type A domain"/>
    <property type="match status" value="1"/>
</dbReference>
<feature type="region of interest" description="Disordered" evidence="1">
    <location>
        <begin position="576"/>
        <end position="616"/>
    </location>
</feature>
<evidence type="ECO:0000313" key="5">
    <source>
        <dbReference type="Proteomes" id="UP000199614"/>
    </source>
</evidence>
<evidence type="ECO:0000313" key="4">
    <source>
        <dbReference type="EMBL" id="SFM82574.1"/>
    </source>
</evidence>
<dbReference type="PANTHER" id="PTHR10579">
    <property type="entry name" value="CALCIUM-ACTIVATED CHLORIDE CHANNEL REGULATOR"/>
    <property type="match status" value="1"/>
</dbReference>
<dbReference type="SUPFAM" id="SSF53300">
    <property type="entry name" value="vWA-like"/>
    <property type="match status" value="1"/>
</dbReference>
<dbReference type="SMART" id="SM00327">
    <property type="entry name" value="VWA"/>
    <property type="match status" value="1"/>
</dbReference>